<feature type="region of interest" description="Disordered" evidence="1">
    <location>
        <begin position="52"/>
        <end position="73"/>
    </location>
</feature>
<dbReference type="Proteomes" id="UP000261520">
    <property type="component" value="Unplaced"/>
</dbReference>
<dbReference type="Ensembl" id="ENSPMGT00000019379.1">
    <property type="protein sequence ID" value="ENSPMGP00000018165.1"/>
    <property type="gene ID" value="ENSPMGG00000014800.1"/>
</dbReference>
<evidence type="ECO:0000313" key="2">
    <source>
        <dbReference type="Ensembl" id="ENSPMGP00000018165.1"/>
    </source>
</evidence>
<reference evidence="2" key="1">
    <citation type="submission" date="2025-08" db="UniProtKB">
        <authorList>
            <consortium name="Ensembl"/>
        </authorList>
    </citation>
    <scope>IDENTIFICATION</scope>
</reference>
<feature type="compositionally biased region" description="Basic and acidic residues" evidence="1">
    <location>
        <begin position="97"/>
        <end position="107"/>
    </location>
</feature>
<dbReference type="AlphaFoldDB" id="A0A3B4ANA3"/>
<protein>
    <submittedName>
        <fullName evidence="2">Uncharacterized protein</fullName>
    </submittedName>
</protein>
<sequence>MLRSTGFFRGIDCPFYTDYSEGKGGKNGCNRPYCHFRHSQHRLLSYGAAEEQGYDPFNPEVVHPPEPQNEQAASGDINGALALVNRAIEEVRTQMEREKRKLSRIGDEPYDPSDNASLESTKPNTSHMTYDPGSYQMTSGDYNPSPGCSKYTLDTTTEEKNANSMEYVPTLMKKSTARTQNLSTSTKSKYTLDNTKPSTDMEYDPLSNYSASIAGKSKKEEVVSGKTDGNKSSRVQISTEEYVVSVKKTPPASIDTKKYTISDSDGESSGTEYKPTSITNLQLKKDSSRTDIDVDWNKAKTRKECLAPKYNRFCSHDDIIF</sequence>
<feature type="region of interest" description="Disordered" evidence="1">
    <location>
        <begin position="97"/>
        <end position="127"/>
    </location>
</feature>
<feature type="compositionally biased region" description="Polar residues" evidence="1">
    <location>
        <begin position="114"/>
        <end position="127"/>
    </location>
</feature>
<reference evidence="2" key="2">
    <citation type="submission" date="2025-09" db="UniProtKB">
        <authorList>
            <consortium name="Ensembl"/>
        </authorList>
    </citation>
    <scope>IDENTIFICATION</scope>
</reference>
<accession>A0A3B4ANA3</accession>
<feature type="compositionally biased region" description="Polar residues" evidence="1">
    <location>
        <begin position="177"/>
        <end position="198"/>
    </location>
</feature>
<organism evidence="2 3">
    <name type="scientific">Periophthalmus magnuspinnatus</name>
    <dbReference type="NCBI Taxonomy" id="409849"/>
    <lineage>
        <taxon>Eukaryota</taxon>
        <taxon>Metazoa</taxon>
        <taxon>Chordata</taxon>
        <taxon>Craniata</taxon>
        <taxon>Vertebrata</taxon>
        <taxon>Euteleostomi</taxon>
        <taxon>Actinopterygii</taxon>
        <taxon>Neopterygii</taxon>
        <taxon>Teleostei</taxon>
        <taxon>Neoteleostei</taxon>
        <taxon>Acanthomorphata</taxon>
        <taxon>Gobiaria</taxon>
        <taxon>Gobiiformes</taxon>
        <taxon>Gobioidei</taxon>
        <taxon>Gobiidae</taxon>
        <taxon>Oxudercinae</taxon>
        <taxon>Periophthalmus</taxon>
    </lineage>
</organism>
<evidence type="ECO:0000313" key="3">
    <source>
        <dbReference type="Proteomes" id="UP000261520"/>
    </source>
</evidence>
<keyword evidence="3" id="KW-1185">Reference proteome</keyword>
<evidence type="ECO:0000256" key="1">
    <source>
        <dbReference type="SAM" id="MobiDB-lite"/>
    </source>
</evidence>
<proteinExistence type="predicted"/>
<feature type="region of interest" description="Disordered" evidence="1">
    <location>
        <begin position="175"/>
        <end position="204"/>
    </location>
</feature>
<name>A0A3B4ANA3_9GOBI</name>